<dbReference type="EC" id="2.7.13.3" evidence="3"/>
<comment type="caution">
    <text evidence="11">The sequence shown here is derived from an EMBL/GenBank/DDBJ whole genome shotgun (WGS) entry which is preliminary data.</text>
</comment>
<accession>A0A9P6XL37</accession>
<evidence type="ECO:0000256" key="8">
    <source>
        <dbReference type="ARBA" id="ARBA00023136"/>
    </source>
</evidence>
<reference evidence="11" key="1">
    <citation type="journal article" date="2020" name="Microb. Genom.">
        <title>Genetic diversity of clinical and environmental Mucorales isolates obtained from an investigation of mucormycosis cases among solid organ transplant recipients.</title>
        <authorList>
            <person name="Nguyen M.H."/>
            <person name="Kaul D."/>
            <person name="Muto C."/>
            <person name="Cheng S.J."/>
            <person name="Richter R.A."/>
            <person name="Bruno V.M."/>
            <person name="Liu G."/>
            <person name="Beyhan S."/>
            <person name="Sundermann A.J."/>
            <person name="Mounaud S."/>
            <person name="Pasculle A.W."/>
            <person name="Nierman W.C."/>
            <person name="Driscoll E."/>
            <person name="Cumbie R."/>
            <person name="Clancy C.J."/>
            <person name="Dupont C.L."/>
        </authorList>
    </citation>
    <scope>NUCLEOTIDE SEQUENCE</scope>
    <source>
        <strain evidence="11">GL16</strain>
    </source>
</reference>
<evidence type="ECO:0000256" key="4">
    <source>
        <dbReference type="ARBA" id="ARBA00022553"/>
    </source>
</evidence>
<sequence>MLIIWCVVSWSLRPVKRARAQVAARQPEDLSPVNVQGLPDEIQPLIQELNLLLERMRGAFAQQKQFVGLATRRLT</sequence>
<feature type="signal peptide" evidence="9">
    <location>
        <begin position="1"/>
        <end position="20"/>
    </location>
</feature>
<comment type="subcellular location">
    <subcellularLocation>
        <location evidence="2">Membrane</location>
        <topology evidence="2">Multi-pass membrane protein</topology>
    </subcellularLocation>
</comment>
<dbReference type="AlphaFoldDB" id="A0A9P6XL37"/>
<keyword evidence="5" id="KW-0808">Transferase</keyword>
<organism evidence="11 12">
    <name type="scientific">Rhizopus oryzae</name>
    <name type="common">Mucormycosis agent</name>
    <name type="synonym">Rhizopus arrhizus var. delemar</name>
    <dbReference type="NCBI Taxonomy" id="64495"/>
    <lineage>
        <taxon>Eukaryota</taxon>
        <taxon>Fungi</taxon>
        <taxon>Fungi incertae sedis</taxon>
        <taxon>Mucoromycota</taxon>
        <taxon>Mucoromycotina</taxon>
        <taxon>Mucoromycetes</taxon>
        <taxon>Mucorales</taxon>
        <taxon>Mucorineae</taxon>
        <taxon>Rhizopodaceae</taxon>
        <taxon>Rhizopus</taxon>
    </lineage>
</organism>
<keyword evidence="8" id="KW-0472">Membrane</keyword>
<evidence type="ECO:0000256" key="3">
    <source>
        <dbReference type="ARBA" id="ARBA00012438"/>
    </source>
</evidence>
<gene>
    <name evidence="11" type="ORF">G6F51_014695</name>
</gene>
<keyword evidence="7" id="KW-0902">Two-component regulatory system</keyword>
<dbReference type="EMBL" id="JAANIT010014612">
    <property type="protein sequence ID" value="KAG1521233.1"/>
    <property type="molecule type" value="Genomic_DNA"/>
</dbReference>
<evidence type="ECO:0000256" key="5">
    <source>
        <dbReference type="ARBA" id="ARBA00022679"/>
    </source>
</evidence>
<evidence type="ECO:0000256" key="9">
    <source>
        <dbReference type="SAM" id="SignalP"/>
    </source>
</evidence>
<feature type="chain" id="PRO_5040483194" description="histidine kinase" evidence="9">
    <location>
        <begin position="21"/>
        <end position="75"/>
    </location>
</feature>
<evidence type="ECO:0000313" key="12">
    <source>
        <dbReference type="Proteomes" id="UP000717996"/>
    </source>
</evidence>
<dbReference type="PROSITE" id="PS50885">
    <property type="entry name" value="HAMP"/>
    <property type="match status" value="1"/>
</dbReference>
<dbReference type="InterPro" id="IPR050428">
    <property type="entry name" value="TCS_sensor_his_kinase"/>
</dbReference>
<keyword evidence="9" id="KW-0732">Signal</keyword>
<evidence type="ECO:0000259" key="10">
    <source>
        <dbReference type="PROSITE" id="PS50885"/>
    </source>
</evidence>
<dbReference type="GO" id="GO:0004673">
    <property type="term" value="F:protein histidine kinase activity"/>
    <property type="evidence" value="ECO:0007669"/>
    <property type="project" value="UniProtKB-EC"/>
</dbReference>
<name>A0A9P6XL37_RHIOR</name>
<dbReference type="Proteomes" id="UP000717996">
    <property type="component" value="Unassembled WGS sequence"/>
</dbReference>
<evidence type="ECO:0000256" key="2">
    <source>
        <dbReference type="ARBA" id="ARBA00004141"/>
    </source>
</evidence>
<keyword evidence="4" id="KW-0597">Phosphoprotein</keyword>
<evidence type="ECO:0000256" key="7">
    <source>
        <dbReference type="ARBA" id="ARBA00023012"/>
    </source>
</evidence>
<dbReference type="GO" id="GO:0005886">
    <property type="term" value="C:plasma membrane"/>
    <property type="evidence" value="ECO:0007669"/>
    <property type="project" value="TreeGrafter"/>
</dbReference>
<dbReference type="PANTHER" id="PTHR45436:SF15">
    <property type="entry name" value="SENSOR HISTIDINE KINASE CUSS"/>
    <property type="match status" value="1"/>
</dbReference>
<evidence type="ECO:0000313" key="11">
    <source>
        <dbReference type="EMBL" id="KAG1521233.1"/>
    </source>
</evidence>
<dbReference type="InterPro" id="IPR003660">
    <property type="entry name" value="HAMP_dom"/>
</dbReference>
<dbReference type="GO" id="GO:0000160">
    <property type="term" value="P:phosphorelay signal transduction system"/>
    <property type="evidence" value="ECO:0007669"/>
    <property type="project" value="UniProtKB-KW"/>
</dbReference>
<dbReference type="PANTHER" id="PTHR45436">
    <property type="entry name" value="SENSOR HISTIDINE KINASE YKOH"/>
    <property type="match status" value="1"/>
</dbReference>
<comment type="catalytic activity">
    <reaction evidence="1">
        <text>ATP + protein L-histidine = ADP + protein N-phospho-L-histidine.</text>
        <dbReference type="EC" id="2.7.13.3"/>
    </reaction>
</comment>
<evidence type="ECO:0000256" key="1">
    <source>
        <dbReference type="ARBA" id="ARBA00000085"/>
    </source>
</evidence>
<feature type="domain" description="HAMP" evidence="10">
    <location>
        <begin position="9"/>
        <end position="61"/>
    </location>
</feature>
<keyword evidence="6" id="KW-0418">Kinase</keyword>
<proteinExistence type="predicted"/>
<protein>
    <recommendedName>
        <fullName evidence="3">histidine kinase</fullName>
        <ecNumber evidence="3">2.7.13.3</ecNumber>
    </recommendedName>
</protein>
<evidence type="ECO:0000256" key="6">
    <source>
        <dbReference type="ARBA" id="ARBA00022777"/>
    </source>
</evidence>